<evidence type="ECO:0000313" key="2">
    <source>
        <dbReference type="EMBL" id="EAR11618.1"/>
    </source>
</evidence>
<gene>
    <name evidence="2" type="ORF">PI23P_00390</name>
</gene>
<feature type="region of interest" description="Disordered" evidence="1">
    <location>
        <begin position="63"/>
        <end position="85"/>
    </location>
</feature>
<reference evidence="2 3" key="1">
    <citation type="submission" date="2006-02" db="EMBL/GenBank/DDBJ databases">
        <authorList>
            <person name="Murray A."/>
            <person name="Staley J."/>
            <person name="Ferriera S."/>
            <person name="Johnson J."/>
            <person name="Kravitz S."/>
            <person name="Halpern A."/>
            <person name="Remington K."/>
            <person name="Beeson K."/>
            <person name="Tran B."/>
            <person name="Rogers Y.-H."/>
            <person name="Friedman R."/>
            <person name="Venter J.C."/>
        </authorList>
    </citation>
    <scope>NUCLEOTIDE SEQUENCE [LARGE SCALE GENOMIC DNA]</scope>
    <source>
        <strain evidence="2 3">23-P</strain>
    </source>
</reference>
<dbReference type="OrthoDB" id="9809364at2"/>
<feature type="compositionally biased region" description="Basic and acidic residues" evidence="1">
    <location>
        <begin position="69"/>
        <end position="79"/>
    </location>
</feature>
<dbReference type="eggNOG" id="COG2885">
    <property type="taxonomic scope" value="Bacteria"/>
</dbReference>
<dbReference type="HOGENOM" id="CLU_2509877_0_0_10"/>
<evidence type="ECO:0000313" key="3">
    <source>
        <dbReference type="Proteomes" id="UP000003053"/>
    </source>
</evidence>
<protein>
    <submittedName>
        <fullName evidence="2">50S ribosomal protein L31</fullName>
    </submittedName>
</protein>
<dbReference type="Proteomes" id="UP000003053">
    <property type="component" value="Unassembled WGS sequence"/>
</dbReference>
<dbReference type="STRING" id="313594.PI23P_00390"/>
<organism evidence="2 3">
    <name type="scientific">Polaribacter irgensii 23-P</name>
    <dbReference type="NCBI Taxonomy" id="313594"/>
    <lineage>
        <taxon>Bacteria</taxon>
        <taxon>Pseudomonadati</taxon>
        <taxon>Bacteroidota</taxon>
        <taxon>Flavobacteriia</taxon>
        <taxon>Flavobacteriales</taxon>
        <taxon>Flavobacteriaceae</taxon>
    </lineage>
</organism>
<dbReference type="RefSeq" id="WP_004568696.1">
    <property type="nucleotide sequence ID" value="NZ_CH724148.1"/>
</dbReference>
<name>A4C2U4_9FLAO</name>
<keyword evidence="3" id="KW-1185">Reference proteome</keyword>
<sequence length="85" mass="9478">MFRSTTDSALYFSSDIFTRKGGLDIYSSQVNRNEFSAPTHLEGAINSSSDDFAYQEIETNKGCFSSNRPDGKGSDDIYSFKKKPT</sequence>
<evidence type="ECO:0000256" key="1">
    <source>
        <dbReference type="SAM" id="MobiDB-lite"/>
    </source>
</evidence>
<keyword evidence="2" id="KW-0689">Ribosomal protein</keyword>
<dbReference type="GO" id="GO:0005840">
    <property type="term" value="C:ribosome"/>
    <property type="evidence" value="ECO:0007669"/>
    <property type="project" value="UniProtKB-KW"/>
</dbReference>
<keyword evidence="2" id="KW-0687">Ribonucleoprotein</keyword>
<accession>A4C2U4</accession>
<comment type="caution">
    <text evidence="2">The sequence shown here is derived from an EMBL/GenBank/DDBJ whole genome shotgun (WGS) entry which is preliminary data.</text>
</comment>
<proteinExistence type="predicted"/>
<dbReference type="EMBL" id="AAOG01000005">
    <property type="protein sequence ID" value="EAR11618.1"/>
    <property type="molecule type" value="Genomic_DNA"/>
</dbReference>
<dbReference type="AlphaFoldDB" id="A4C2U4"/>